<dbReference type="AlphaFoldDB" id="A0A7J6UTX1"/>
<proteinExistence type="predicted"/>
<evidence type="ECO:0000313" key="2">
    <source>
        <dbReference type="Proteomes" id="UP000554482"/>
    </source>
</evidence>
<comment type="caution">
    <text evidence="1">The sequence shown here is derived from an EMBL/GenBank/DDBJ whole genome shotgun (WGS) entry which is preliminary data.</text>
</comment>
<gene>
    <name evidence="1" type="ORF">FRX31_034358</name>
</gene>
<sequence>MARPRRQVRSARERWIREKRYTRVLNRLTACMSRSLCEPHFAGFQSFGDGLEDFCTLVSEASPIVEDEVNALFIGSPDRITQVGLQNFKGWLKHAEPVRSICKVWYQYIRKAHLECDQCRGEAAYQVESGSEVEDEDSDTD</sequence>
<reference evidence="1 2" key="1">
    <citation type="submission" date="2020-06" db="EMBL/GenBank/DDBJ databases">
        <title>Transcriptomic and genomic resources for Thalictrum thalictroides and T. hernandezii: Facilitating candidate gene discovery in an emerging model plant lineage.</title>
        <authorList>
            <person name="Arias T."/>
            <person name="Riano-Pachon D.M."/>
            <person name="Di Stilio V.S."/>
        </authorList>
    </citation>
    <scope>NUCLEOTIDE SEQUENCE [LARGE SCALE GENOMIC DNA]</scope>
    <source>
        <strain evidence="2">cv. WT478/WT964</strain>
        <tissue evidence="1">Leaves</tissue>
    </source>
</reference>
<organism evidence="1 2">
    <name type="scientific">Thalictrum thalictroides</name>
    <name type="common">Rue-anemone</name>
    <name type="synonym">Anemone thalictroides</name>
    <dbReference type="NCBI Taxonomy" id="46969"/>
    <lineage>
        <taxon>Eukaryota</taxon>
        <taxon>Viridiplantae</taxon>
        <taxon>Streptophyta</taxon>
        <taxon>Embryophyta</taxon>
        <taxon>Tracheophyta</taxon>
        <taxon>Spermatophyta</taxon>
        <taxon>Magnoliopsida</taxon>
        <taxon>Ranunculales</taxon>
        <taxon>Ranunculaceae</taxon>
        <taxon>Thalictroideae</taxon>
        <taxon>Thalictrum</taxon>
    </lineage>
</organism>
<evidence type="ECO:0000313" key="1">
    <source>
        <dbReference type="EMBL" id="KAF5176054.1"/>
    </source>
</evidence>
<keyword evidence="2" id="KW-1185">Reference proteome</keyword>
<accession>A0A7J6UTX1</accession>
<dbReference type="Proteomes" id="UP000554482">
    <property type="component" value="Unassembled WGS sequence"/>
</dbReference>
<protein>
    <submittedName>
        <fullName evidence="1">Uncharacterized protein</fullName>
    </submittedName>
</protein>
<dbReference type="EMBL" id="JABWDY010043261">
    <property type="protein sequence ID" value="KAF5176054.1"/>
    <property type="molecule type" value="Genomic_DNA"/>
</dbReference>
<name>A0A7J6UTX1_THATH</name>